<gene>
    <name evidence="1" type="ORF">ESZ54_05630</name>
</gene>
<evidence type="ECO:0000313" key="1">
    <source>
        <dbReference type="EMBL" id="THB61225.1"/>
    </source>
</evidence>
<dbReference type="AlphaFoldDB" id="A0A4S3B8I7"/>
<accession>A0A4S3B8I7</accession>
<dbReference type="EMBL" id="SDGV01000014">
    <property type="protein sequence ID" value="THB61225.1"/>
    <property type="molecule type" value="Genomic_DNA"/>
</dbReference>
<protein>
    <recommendedName>
        <fullName evidence="3">Plasmid mobilization relaxosome protein MobC</fullName>
    </recommendedName>
</protein>
<dbReference type="RefSeq" id="WP_136136689.1">
    <property type="nucleotide sequence ID" value="NZ_SDGV01000014.1"/>
</dbReference>
<evidence type="ECO:0000313" key="2">
    <source>
        <dbReference type="Proteomes" id="UP000310506"/>
    </source>
</evidence>
<dbReference type="OrthoDB" id="2200152at2"/>
<name>A0A4S3B8I7_9ENTE</name>
<organism evidence="1 2">
    <name type="scientific">Vagococcus silagei</name>
    <dbReference type="NCBI Taxonomy" id="2508885"/>
    <lineage>
        <taxon>Bacteria</taxon>
        <taxon>Bacillati</taxon>
        <taxon>Bacillota</taxon>
        <taxon>Bacilli</taxon>
        <taxon>Lactobacillales</taxon>
        <taxon>Enterococcaceae</taxon>
        <taxon>Vagococcus</taxon>
    </lineage>
</organism>
<dbReference type="Proteomes" id="UP000310506">
    <property type="component" value="Unassembled WGS sequence"/>
</dbReference>
<sequence length="235" mass="28715">MTKRKKTYLQISLDPKEKEYIKEKTKLFGYATISAFLIDSANSHFMLNVDMSVYRKLYREVNYIGKNINSIVRRINSEKFYSDLEVEHLERRMDEIYGLMEKEYDRLEKVAFHFTSNDLTEDEVVKIIKAYEENHLPIPKFVLLQDVYQNIHDSLVFITEMIRESKYQDEEIEEYLWIYLNNDFFKNLSDERLTEFSNRLLKYYENLRRKKLNLDYHFSDDDWFDLVDILDDYEE</sequence>
<keyword evidence="2" id="KW-1185">Reference proteome</keyword>
<comment type="caution">
    <text evidence="1">The sequence shown here is derived from an EMBL/GenBank/DDBJ whole genome shotgun (WGS) entry which is preliminary data.</text>
</comment>
<proteinExistence type="predicted"/>
<evidence type="ECO:0008006" key="3">
    <source>
        <dbReference type="Google" id="ProtNLM"/>
    </source>
</evidence>
<reference evidence="1 2" key="1">
    <citation type="submission" date="2019-01" db="EMBL/GenBank/DDBJ databases">
        <title>Vagococcus silagei sp. nov. isolated from brewer's grain.</title>
        <authorList>
            <person name="Guu J.-R."/>
        </authorList>
    </citation>
    <scope>NUCLEOTIDE SEQUENCE [LARGE SCALE GENOMIC DNA]</scope>
    <source>
        <strain evidence="1 2">2B-2</strain>
    </source>
</reference>